<feature type="transmembrane region" description="Helical" evidence="1">
    <location>
        <begin position="340"/>
        <end position="362"/>
    </location>
</feature>
<accession>A0A5C8P0R8</accession>
<dbReference type="InterPro" id="IPR036259">
    <property type="entry name" value="MFS_trans_sf"/>
</dbReference>
<dbReference type="GO" id="GO:0005886">
    <property type="term" value="C:plasma membrane"/>
    <property type="evidence" value="ECO:0007669"/>
    <property type="project" value="TreeGrafter"/>
</dbReference>
<feature type="transmembrane region" description="Helical" evidence="1">
    <location>
        <begin position="82"/>
        <end position="100"/>
    </location>
</feature>
<reference evidence="2 3" key="1">
    <citation type="submission" date="2019-06" db="EMBL/GenBank/DDBJ databases">
        <title>Quisquiliibacterium sp. nov., isolated from a maize field.</title>
        <authorList>
            <person name="Lin S.-Y."/>
            <person name="Tsai C.-F."/>
            <person name="Young C.-C."/>
        </authorList>
    </citation>
    <scope>NUCLEOTIDE SEQUENCE [LARGE SCALE GENOMIC DNA]</scope>
    <source>
        <strain evidence="2 3">CC-CFT501</strain>
    </source>
</reference>
<feature type="transmembrane region" description="Helical" evidence="1">
    <location>
        <begin position="253"/>
        <end position="270"/>
    </location>
</feature>
<dbReference type="AlphaFoldDB" id="A0A5C8P0R8"/>
<evidence type="ECO:0000313" key="2">
    <source>
        <dbReference type="EMBL" id="TXL67210.1"/>
    </source>
</evidence>
<dbReference type="PANTHER" id="PTHR23537:SF1">
    <property type="entry name" value="SUGAR TRANSPORTER"/>
    <property type="match status" value="1"/>
</dbReference>
<keyword evidence="1" id="KW-0812">Transmembrane</keyword>
<dbReference type="InterPro" id="IPR010645">
    <property type="entry name" value="MFS_4"/>
</dbReference>
<feature type="transmembrane region" description="Helical" evidence="1">
    <location>
        <begin position="306"/>
        <end position="328"/>
    </location>
</feature>
<organism evidence="2 3">
    <name type="scientific">Zeimonas arvi</name>
    <dbReference type="NCBI Taxonomy" id="2498847"/>
    <lineage>
        <taxon>Bacteria</taxon>
        <taxon>Pseudomonadati</taxon>
        <taxon>Pseudomonadota</taxon>
        <taxon>Betaproteobacteria</taxon>
        <taxon>Burkholderiales</taxon>
        <taxon>Burkholderiaceae</taxon>
        <taxon>Zeimonas</taxon>
    </lineage>
</organism>
<comment type="caution">
    <text evidence="2">The sequence shown here is derived from an EMBL/GenBank/DDBJ whole genome shotgun (WGS) entry which is preliminary data.</text>
</comment>
<protein>
    <submittedName>
        <fullName evidence="2">YbfB/YjiJ family MFS transporter</fullName>
    </submittedName>
</protein>
<feature type="transmembrane region" description="Helical" evidence="1">
    <location>
        <begin position="172"/>
        <end position="189"/>
    </location>
</feature>
<dbReference type="EMBL" id="VDUY01000002">
    <property type="protein sequence ID" value="TXL67210.1"/>
    <property type="molecule type" value="Genomic_DNA"/>
</dbReference>
<feature type="transmembrane region" description="Helical" evidence="1">
    <location>
        <begin position="282"/>
        <end position="300"/>
    </location>
</feature>
<feature type="transmembrane region" description="Helical" evidence="1">
    <location>
        <begin position="221"/>
        <end position="241"/>
    </location>
</feature>
<dbReference type="SUPFAM" id="SSF103473">
    <property type="entry name" value="MFS general substrate transporter"/>
    <property type="match status" value="1"/>
</dbReference>
<keyword evidence="3" id="KW-1185">Reference proteome</keyword>
<sequence>MPGATMSRSDGDPLRLALAGACALALAMAIGRFAYTPMLPPMLESGGLTLAGAGIVASSNFAGYLAGALLATRTFFAADRVLWLRAGIVLSVASTAAMALEAGTAGWAALRFVAGAASAFVLVYTSGMIFEVAARHARPMLGSLVYSGVGVGIALTALVVFAGRGAGLDAPSLWLAMGAIAAALALAPWRSLTLAAPGRHGGDGSAAAPPPGAATALRRLIVAYACLGFGYVITATFIVVMVRRLPNAPAWEFWAWMTVGLAGAPSNWLWARLAGRIGPYRAIVAAFLLEAIGVALAALGSGPIAILAGAALLGGTFLAITALGLSAARTLVADKPDQTIARMTVAFSLGQIAGPALGGWLAERSGSFVSASWLAVATLLVGAALTASAGRALSATGSVKASPG</sequence>
<evidence type="ECO:0000256" key="1">
    <source>
        <dbReference type="SAM" id="Phobius"/>
    </source>
</evidence>
<dbReference type="Proteomes" id="UP000321548">
    <property type="component" value="Unassembled WGS sequence"/>
</dbReference>
<feature type="transmembrane region" description="Helical" evidence="1">
    <location>
        <begin position="368"/>
        <end position="390"/>
    </location>
</feature>
<evidence type="ECO:0000313" key="3">
    <source>
        <dbReference type="Proteomes" id="UP000321548"/>
    </source>
</evidence>
<dbReference type="OrthoDB" id="9797953at2"/>
<dbReference type="PANTHER" id="PTHR23537">
    <property type="match status" value="1"/>
</dbReference>
<feature type="transmembrane region" description="Helical" evidence="1">
    <location>
        <begin position="16"/>
        <end position="35"/>
    </location>
</feature>
<keyword evidence="1" id="KW-0472">Membrane</keyword>
<keyword evidence="1" id="KW-1133">Transmembrane helix</keyword>
<feature type="transmembrane region" description="Helical" evidence="1">
    <location>
        <begin position="144"/>
        <end position="166"/>
    </location>
</feature>
<gene>
    <name evidence="2" type="ORF">FHP08_06265</name>
</gene>
<dbReference type="Gene3D" id="1.20.1250.20">
    <property type="entry name" value="MFS general substrate transporter like domains"/>
    <property type="match status" value="2"/>
</dbReference>
<feature type="transmembrane region" description="Helical" evidence="1">
    <location>
        <begin position="112"/>
        <end position="132"/>
    </location>
</feature>
<feature type="transmembrane region" description="Helical" evidence="1">
    <location>
        <begin position="47"/>
        <end position="70"/>
    </location>
</feature>
<dbReference type="Pfam" id="PF06779">
    <property type="entry name" value="MFS_4"/>
    <property type="match status" value="1"/>
</dbReference>
<name>A0A5C8P0R8_9BURK</name>
<proteinExistence type="predicted"/>